<dbReference type="Pfam" id="PF18886">
    <property type="entry name" value="DUF5649"/>
    <property type="match status" value="3"/>
</dbReference>
<keyword evidence="7" id="KW-1185">Reference proteome</keyword>
<dbReference type="Proteomes" id="UP001158067">
    <property type="component" value="Unassembled WGS sequence"/>
</dbReference>
<protein>
    <submittedName>
        <fullName evidence="6">Filamentous hemagglutinin family N-terminal domain-containing protein</fullName>
    </submittedName>
</protein>
<dbReference type="PANTHER" id="PTHR12338">
    <property type="entry name" value="AUTOTRANSPORTER"/>
    <property type="match status" value="1"/>
</dbReference>
<dbReference type="Pfam" id="PF12951">
    <property type="entry name" value="PATR"/>
    <property type="match status" value="3"/>
</dbReference>
<feature type="domain" description="C-type lectin" evidence="5">
    <location>
        <begin position="1343"/>
        <end position="1486"/>
    </location>
</feature>
<evidence type="ECO:0000259" key="5">
    <source>
        <dbReference type="PROSITE" id="PS50041"/>
    </source>
</evidence>
<proteinExistence type="predicted"/>
<dbReference type="InterPro" id="IPR011050">
    <property type="entry name" value="Pectin_lyase_fold/virulence"/>
</dbReference>
<feature type="domain" description="C-type lectin" evidence="5">
    <location>
        <begin position="1744"/>
        <end position="1879"/>
    </location>
</feature>
<dbReference type="SUPFAM" id="SSF51126">
    <property type="entry name" value="Pectin lyase-like"/>
    <property type="match status" value="1"/>
</dbReference>
<dbReference type="InterPro" id="IPR043709">
    <property type="entry name" value="DUF5649"/>
</dbReference>
<keyword evidence="2" id="KW-0964">Secreted</keyword>
<dbReference type="InterPro" id="IPR016186">
    <property type="entry name" value="C-type_lectin-like/link_sf"/>
</dbReference>
<evidence type="ECO:0000256" key="3">
    <source>
        <dbReference type="ARBA" id="ARBA00022729"/>
    </source>
</evidence>
<dbReference type="InterPro" id="IPR012334">
    <property type="entry name" value="Pectin_lyas_fold"/>
</dbReference>
<evidence type="ECO:0000256" key="2">
    <source>
        <dbReference type="ARBA" id="ARBA00022525"/>
    </source>
</evidence>
<dbReference type="SUPFAM" id="SSF56436">
    <property type="entry name" value="C-type lectin-like"/>
    <property type="match status" value="2"/>
</dbReference>
<accession>A0ABY1QFI9</accession>
<dbReference type="PROSITE" id="PS50041">
    <property type="entry name" value="C_TYPE_LECTIN_2"/>
    <property type="match status" value="2"/>
</dbReference>
<dbReference type="PANTHER" id="PTHR12338:SF8">
    <property type="entry name" value="HEME_HEMOPEXIN-BINDING PROTEIN"/>
    <property type="match status" value="1"/>
</dbReference>
<dbReference type="InterPro" id="IPR050909">
    <property type="entry name" value="Bact_Autotransporter_VF"/>
</dbReference>
<dbReference type="InterPro" id="IPR013425">
    <property type="entry name" value="Autotrns_rpt"/>
</dbReference>
<comment type="subcellular location">
    <subcellularLocation>
        <location evidence="1">Secreted</location>
    </subcellularLocation>
</comment>
<dbReference type="SMART" id="SM00710">
    <property type="entry name" value="PbH1"/>
    <property type="match status" value="9"/>
</dbReference>
<reference evidence="6 7" key="1">
    <citation type="submission" date="2017-05" db="EMBL/GenBank/DDBJ databases">
        <authorList>
            <person name="Varghese N."/>
            <person name="Submissions S."/>
        </authorList>
    </citation>
    <scope>NUCLEOTIDE SEQUENCE [LARGE SCALE GENOMIC DNA]</scope>
    <source>
        <strain evidence="6 7">DSM 25457</strain>
    </source>
</reference>
<feature type="region of interest" description="Disordered" evidence="4">
    <location>
        <begin position="3869"/>
        <end position="3898"/>
    </location>
</feature>
<dbReference type="InterPro" id="IPR001304">
    <property type="entry name" value="C-type_lectin-like"/>
</dbReference>
<dbReference type="InterPro" id="IPR008638">
    <property type="entry name" value="FhaB/CdiA-like_TPS"/>
</dbReference>
<sequence>MTSHSHPAIGTVAARTNITRNAKRKRATLFAAICSIGMTAGSASAQMPTGADVVAGQAAISQAAGVMNVDAATNHAIVNWDSFSVGAGNTANFNLPDASSSILNRVTTPSMPSTIAGTINSNGNVFLVNPSGIVVSGSGMVNTNGFTASTFDVTNQDFMNGGALAFTRGEGAGSIVNNGTIVTGSGGAHLIASDIANNGTIQSIGGNITLSSGGRVTLDNGVTYAQPSMATLESGISPTAGLIQNTGTIRATGAATSGGEVYLVNPNGKILHDGTIAASQTSHVVTDDSNDRLEANPTVGGHVQLEADEITLAADSTINASGTSGGGKVLVGGDWQGSGTMTQATTVTMDANATIDASATETGDGGTIVLWSDIFNTDSITSVAGTLLARAGDLLGNGGQIETSGHDLNIESTALVDAGFGGHWLLDPYNIVISALGGDVTGTSIEASLNAGTSVTLDTSTQTVGAEAGDIFVQDEIDSTGTGSLTLKADRDIFVGEHMVRLTGDGANLSLLSKRNIHDETDAGNIHLETGTGSLLLASDTDGSGGGTFDLRTSGTIDLLTGGGDITLGGGNELGTGYAQGYDASTSEALILDAGVGTALHSNGGDISLRGRSATATAANGHGAEGIALRGGTTIDSGTGGIYIEGIGQQSGTSDSNGQGLYFYGGGETTITSAKAASDAIVIVGDASASDSTKSFGIDFASNMSIHATGDGGGILIDAHAGAENTDMMFRSGTHDILANSGPITVQGNKPSGYLELESNTDLTIGSRSGTSVPTSTSDLKIEFDQYWFNDNRPNIATSGDVIWQSSGDSFGQNVSTEWFTWNADVDQTMSELTIGKSTNNSTVDFAIGDQHSASGALTVAGGVTAYGSKVTVTNDLTSTGTGDIFLQASGTANPSIDVAGDISKTGGDRSAITLKGAGRVHVSGLITATNTGGSDVVLWSDYDGGNQGGVSIMNNISTGGGHLWAGGSDTIAGSETWNGLTVGNGPSVGGDGSNHNALDLYGNLTSSGGDVLLWAGSGYNTGITGIGMSGDRTIDSGAGNVTLFADDVVGSVLTLNSTGLFTFKPNSTAFGGVGGELSFDGTIASDTFTGANDVDWLKFNNYSSLGGLTLGKDGSTSSIRVLDPVDVNGVIELYGNNITIDSGANLDSSGGDASANVVMDGSGDVVVQSAINSGGGVTIQGDTVTLDSSIAYTGDVSIISENSDLNFNGALTKTGTSDTDTLLKSSRHIVLNSGASVTTADGTQDVKLWADSDDSGDGINIVSSQTINTNGGDLTVGNGNTATINDTEVKVGGDLYVNGSVAQSLETGGGDIIINGETIVANSNGLTVDAGSGAITFGGVVNSGNTYQGVNSTQTWTNAVTAAASGTGDQTGDTYLATITSRLENAIAGISVDYLPSWLGGRRVTGIGTDDAWRWVTGPEGLQDDGQGLIYALQDSAGGVTSQNDLFNNWNPGEPNNWTGSEIGSLDTESESAHQFTGSAGNWNDLPTTSTTLDWYVKETNAVASPLTVTTTGSVNFGGGIGGSKALASLDVTGSSISVNGNAVATTGAQNFSSDLTVTSASTLQVDATALTVQGAIDFSAATGNVDITTPIDVLGDISIVSGNDLNLHGAVTRTGNADTSTLLKADRHVVMQEDADLTTTNGSQSIQFWADADNSGDGINTMFSDVIATSGGHVKFGNGETATVGGESVKVGGDVYLSSNNAQSIATDGGDITIDGETILANLNGVTLDSAGGDIALNGLLNSGNAYTYVDGPDGQANAWEWARTDAKDGTEGGDSLGDSYLVTITSRLENAIAGISAGYQGAWIGAYRADPAGSYAWTWADGPEQGQNFFTQSGSGGGSAQSGWYSNFGGGEPNGGLASNGERYGQFYGTEGLWNDLPASKSFDATQGSQYSVLGYVRETNLDPTSLTINAGLGSVTFAGAAGTSKALSALNVTAGGGIHINGGAINTTGIQTYNSPVVLGAHTHFSTIQNDILFHSTVDSDDVATPWNLTATITPSNVYHWVDWTTWDAATKTATGTITVGSEVITVTYHNPQGIYGIQTSGGTAYWTGRSGGSFSGESPYVSDNVANGPSTTDLIQLQYAGSQTLTFSESVENLAFSIMSMNGNGYGFDQDFTIESYSGLNGAGPGYFGAGTMTKAIVGDTFQLNDGGVNSASEGGNSEPHGTIRFANAFSELTWNSLSDETWNGFSVGVSGTSSTAGSVQFNGAVGSNAALGNISINAAVQTTANIAAASSFDVTGLANLGGDITTTGDQTFGSAITLAADLALTTTDAGDIQATSTIDGAHDLTIETDTTGDTTIAGNVGGNNTLANLTIDTHSLDANAISLATDAALDVTTRGASEIAGVISGTDTTLAKDGDGTLVLAATNTYTGSTTITGGKLSISGDANLGPAPSSPTESHLTLDGGTLLVTGNTTLNSNRGIELGDDDGAIEVATGTTTQYTGIIAGSGGLTKSGAGKLSLSGESTYTGATTIDGGIVETSNASALGDDSAVTLANVADTSLNLLSNLTIGSLAGGGSTGGNVSLGTSTLTTGDDGTSTNFAGNISGTGGLIKAGDGTFTASGLATYSGSTAVTGGIVFQNNTAPLTSGFTGTGTVTIEPTGTSFSSALTSNYSFANTLGGLTLGKSGNASDISVNTATIIDGDVAIHGGNVAINNTLQTTAGNTLKLGVLGNATQTTAITTDNLALQGTGNFTLDNVANSIGTLAGGQSGTLLSNVTLYNSDALTIGTVGSQNGIAASGLLNLATQSGDLTIAQNVSTTNATASAIMLNAGRTTAAGTATGGNLILSNSPSITVGTGGRATLFTGSIANSLGLTDLLTSGSGRFRYNSDESATNYSLALDTGLYGIYREQPSITVTAADASSTYGTAPTLTSTINSQNGDTVAQAFSVAPTITVGGDLSTSGNHIAGGHTLTASGGTSQLGYAIDGYSGGTLTVNQKTISVPIVVDNKVYDGTTTAQMNATASGVVAGDLVTIGGTAAFTDKNAGTNKTVNITGLNLTGTDAANYALASTSDTSSADITPLAINVSGLTGDDKVYDGTTLATLSGTATVAAIGVDDVEVNGSAIASFDNKNVGTSKSIIVNGLTLNGDDANNYSINQPTGLTADITPAPLTVTANNDAKFVTQDDPAGFAGASYTGFVAGESTTDLTGSLSIMRSKIGTDEFAGSYFNSLVASGLSSTNYDISFVPGDFTIVPADQLLVRFGNSSSNYGDILGLQLLSAKYMDDSNTVHTLTPTSAANGHYEFNDGVGGTAAFDVVLGGSSTSTSNHTNVGAFTLGMENIVETSGNFSNSLHIVGNHTVNRAAIDVSASGVTKSYDGNDLMVNLSLDQTGNIAGDSYTLHGQGNYASPNAGTGLSYTVGNLELSGTDANNYYLSGGSTYSAADGVITPKNVTITAPTATKVYDGNTNLVATTPQLQAFTTALGITGDSVASITLTYDDKNVGTDKTLTASNIAINDGNGGGNYNITFADDTSSSITRLGTVTWIGGTTGDWNDPANWVGGAVPDLANVANVIIPQGVTPTFDNNVNGPVEIDSLLGGNLQIDSGTLNVDGSLDVDTYTQNGGKVTAGTFTADDFAQNDGSIEVDGTFTVNNSFTQSTTGTIEATGDVDITQTSGDLTVNNLSGGNVKLDSETGGVNVNDLTATGSLDIDAAGDITQSSTGTITVGETTTLNAGGNIDLAGINNDFVGPIHATGNDINLVDGHGGLTLGNIDASRGFTATSTDGDLTQHPGTTVKVEGDTTVAANGNVILDNEGNLFTGIVNVLANNGIIRQSTGDLLLGNVQTTGDFTATANNGSVGQTPTSTIEVAGNSSFTAKTEISLPNTGNRLGQQTTVNAPLYELNSLDPLNLIRTGAALADSALSESVSETTNDTFTRPASASQSDSQSQADAGQSPNGWFERFKSFVTSLTTRDAANPVLNEPPQIQAEQTGPETYLRSQGPA</sequence>
<dbReference type="NCBIfam" id="TIGR02601">
    <property type="entry name" value="autotrns_rpt"/>
    <property type="match status" value="2"/>
</dbReference>
<dbReference type="InterPro" id="IPR006626">
    <property type="entry name" value="PbH1"/>
</dbReference>
<evidence type="ECO:0000256" key="1">
    <source>
        <dbReference type="ARBA" id="ARBA00004613"/>
    </source>
</evidence>
<keyword evidence="3" id="KW-0732">Signal</keyword>
<dbReference type="Pfam" id="PF18676">
    <property type="entry name" value="MBG_2"/>
    <property type="match status" value="1"/>
</dbReference>
<dbReference type="Gene3D" id="2.160.20.10">
    <property type="entry name" value="Single-stranded right-handed beta-helix, Pectin lyase-like"/>
    <property type="match status" value="1"/>
</dbReference>
<comment type="caution">
    <text evidence="6">The sequence shown here is derived from an EMBL/GenBank/DDBJ whole genome shotgun (WGS) entry which is preliminary data.</text>
</comment>
<evidence type="ECO:0000256" key="4">
    <source>
        <dbReference type="SAM" id="MobiDB-lite"/>
    </source>
</evidence>
<organism evidence="6 7">
    <name type="scientific">Neorhodopirellula lusitana</name>
    <dbReference type="NCBI Taxonomy" id="445327"/>
    <lineage>
        <taxon>Bacteria</taxon>
        <taxon>Pseudomonadati</taxon>
        <taxon>Planctomycetota</taxon>
        <taxon>Planctomycetia</taxon>
        <taxon>Pirellulales</taxon>
        <taxon>Pirellulaceae</taxon>
        <taxon>Neorhodopirellula</taxon>
    </lineage>
</organism>
<gene>
    <name evidence="6" type="ORF">SAMN06265222_112103</name>
</gene>
<dbReference type="Gene3D" id="3.10.100.10">
    <property type="entry name" value="Mannose-Binding Protein A, subunit A"/>
    <property type="match status" value="2"/>
</dbReference>
<dbReference type="InterPro" id="IPR041248">
    <property type="entry name" value="YDG"/>
</dbReference>
<dbReference type="Pfam" id="PF18657">
    <property type="entry name" value="YDG"/>
    <property type="match status" value="4"/>
</dbReference>
<feature type="compositionally biased region" description="Low complexity" evidence="4">
    <location>
        <begin position="3879"/>
        <end position="3895"/>
    </location>
</feature>
<dbReference type="InterPro" id="IPR016187">
    <property type="entry name" value="CTDL_fold"/>
</dbReference>
<dbReference type="EMBL" id="FXUG01000012">
    <property type="protein sequence ID" value="SMP69801.1"/>
    <property type="molecule type" value="Genomic_DNA"/>
</dbReference>
<evidence type="ECO:0000313" key="7">
    <source>
        <dbReference type="Proteomes" id="UP001158067"/>
    </source>
</evidence>
<feature type="region of interest" description="Disordered" evidence="4">
    <location>
        <begin position="3914"/>
        <end position="3943"/>
    </location>
</feature>
<dbReference type="NCBIfam" id="TIGR01901">
    <property type="entry name" value="adhes_NPXG"/>
    <property type="match status" value="1"/>
</dbReference>
<name>A0ABY1QFI9_9BACT</name>
<evidence type="ECO:0000313" key="6">
    <source>
        <dbReference type="EMBL" id="SMP69801.1"/>
    </source>
</evidence>
<dbReference type="SMART" id="SM00912">
    <property type="entry name" value="Haemagg_act"/>
    <property type="match status" value="1"/>
</dbReference>
<dbReference type="InterPro" id="IPR041286">
    <property type="entry name" value="MBG_2"/>
</dbReference>